<evidence type="ECO:0000313" key="2">
    <source>
        <dbReference type="EMBL" id="GAA4033875.1"/>
    </source>
</evidence>
<proteinExistence type="predicted"/>
<keyword evidence="3" id="KW-1185">Reference proteome</keyword>
<dbReference type="Proteomes" id="UP001501747">
    <property type="component" value="Unassembled WGS sequence"/>
</dbReference>
<evidence type="ECO:0000256" key="1">
    <source>
        <dbReference type="SAM" id="MobiDB-lite"/>
    </source>
</evidence>
<sequence>MPFFVSGISSSTTNADGTMYSGSDPRTCARSSSTTTPNGSFDALNALNDPFGVPNALNGSFSALDAPKEALVLGTT</sequence>
<accession>A0ABP7U0R9</accession>
<dbReference type="EMBL" id="BAABAL010000024">
    <property type="protein sequence ID" value="GAA4033875.1"/>
    <property type="molecule type" value="Genomic_DNA"/>
</dbReference>
<feature type="region of interest" description="Disordered" evidence="1">
    <location>
        <begin position="15"/>
        <end position="36"/>
    </location>
</feature>
<protein>
    <submittedName>
        <fullName evidence="2">Uncharacterized protein</fullName>
    </submittedName>
</protein>
<organism evidence="2 3">
    <name type="scientific">Allokutzneria multivorans</name>
    <dbReference type="NCBI Taxonomy" id="1142134"/>
    <lineage>
        <taxon>Bacteria</taxon>
        <taxon>Bacillati</taxon>
        <taxon>Actinomycetota</taxon>
        <taxon>Actinomycetes</taxon>
        <taxon>Pseudonocardiales</taxon>
        <taxon>Pseudonocardiaceae</taxon>
        <taxon>Allokutzneria</taxon>
    </lineage>
</organism>
<comment type="caution">
    <text evidence="2">The sequence shown here is derived from an EMBL/GenBank/DDBJ whole genome shotgun (WGS) entry which is preliminary data.</text>
</comment>
<gene>
    <name evidence="2" type="ORF">GCM10022247_68690</name>
</gene>
<reference evidence="3" key="1">
    <citation type="journal article" date="2019" name="Int. J. Syst. Evol. Microbiol.">
        <title>The Global Catalogue of Microorganisms (GCM) 10K type strain sequencing project: providing services to taxonomists for standard genome sequencing and annotation.</title>
        <authorList>
            <consortium name="The Broad Institute Genomics Platform"/>
            <consortium name="The Broad Institute Genome Sequencing Center for Infectious Disease"/>
            <person name="Wu L."/>
            <person name="Ma J."/>
        </authorList>
    </citation>
    <scope>NUCLEOTIDE SEQUENCE [LARGE SCALE GENOMIC DNA]</scope>
    <source>
        <strain evidence="3">JCM 17342</strain>
    </source>
</reference>
<evidence type="ECO:0000313" key="3">
    <source>
        <dbReference type="Proteomes" id="UP001501747"/>
    </source>
</evidence>
<name>A0ABP7U0R9_9PSEU</name>